<evidence type="ECO:0000256" key="1">
    <source>
        <dbReference type="ARBA" id="ARBA00010613"/>
    </source>
</evidence>
<dbReference type="InterPro" id="IPR003010">
    <property type="entry name" value="C-N_Hydrolase"/>
</dbReference>
<dbReference type="AlphaFoldDB" id="A0A169S4S7"/>
<evidence type="ECO:0000313" key="4">
    <source>
        <dbReference type="Proteomes" id="UP000218244"/>
    </source>
</evidence>
<dbReference type="PANTHER" id="PTHR23088:SF27">
    <property type="entry name" value="DEAMINATED GLUTATHIONE AMIDASE"/>
    <property type="match status" value="1"/>
</dbReference>
<proteinExistence type="inferred from homology"/>
<dbReference type="Proteomes" id="UP000218244">
    <property type="component" value="Chromosome"/>
</dbReference>
<evidence type="ECO:0000313" key="3">
    <source>
        <dbReference type="EMBL" id="BAU97141.1"/>
    </source>
</evidence>
<dbReference type="RefSeq" id="WP_096458694.1">
    <property type="nucleotide sequence ID" value="NZ_AP017369.1"/>
</dbReference>
<dbReference type="KEGG" id="csur:N24_2879"/>
<name>A0A169S4S7_9CORY</name>
<dbReference type="InterPro" id="IPR036526">
    <property type="entry name" value="C-N_Hydrolase_sf"/>
</dbReference>
<accession>A0A169S4S7</accession>
<comment type="similarity">
    <text evidence="1">Belongs to the carbon-nitrogen hydrolase superfamily. NIT1/NIT2 family.</text>
</comment>
<keyword evidence="4" id="KW-1185">Reference proteome</keyword>
<dbReference type="InterPro" id="IPR001110">
    <property type="entry name" value="UPF0012_CS"/>
</dbReference>
<dbReference type="PANTHER" id="PTHR23088">
    <property type="entry name" value="NITRILASE-RELATED"/>
    <property type="match status" value="1"/>
</dbReference>
<dbReference type="PROSITE" id="PS01227">
    <property type="entry name" value="UPF0012"/>
    <property type="match status" value="1"/>
</dbReference>
<dbReference type="Pfam" id="PF00795">
    <property type="entry name" value="CN_hydrolase"/>
    <property type="match status" value="1"/>
</dbReference>
<protein>
    <submittedName>
        <fullName evidence="3">Amidohydrolase</fullName>
    </submittedName>
</protein>
<dbReference type="PROSITE" id="PS50263">
    <property type="entry name" value="CN_HYDROLASE"/>
    <property type="match status" value="1"/>
</dbReference>
<evidence type="ECO:0000259" key="2">
    <source>
        <dbReference type="PROSITE" id="PS50263"/>
    </source>
</evidence>
<dbReference type="SUPFAM" id="SSF56317">
    <property type="entry name" value="Carbon-nitrogen hydrolase"/>
    <property type="match status" value="1"/>
</dbReference>
<sequence>MRIALLQISTNSDKMDNFALLRDAAVKAAEQGARVLVFPEATSQSFGTGRLDTQAEELDGEFSTAVRKLADELGVVIIAGMFTPADTVQRDDKTISRVHNTVLISGAGLHQGYHKIHTYDAFGYRESDTVKPGDELVVFEIDGISFGVATCYDIRFPEQFKDLARKGAQIIVVPTSWQDGPGKLEQWQVLPRARALDSTSWIVACGQARLPEELREERKGPTGIGHSMVTNPHGEVIASAGYEPEMLIADIDVSGLAKIREALPVL</sequence>
<keyword evidence="3" id="KW-0378">Hydrolase</keyword>
<reference evidence="3 4" key="1">
    <citation type="submission" date="2016-02" db="EMBL/GenBank/DDBJ databases">
        <title>Corynebacterium glutamicum N24 whole genome sequencing project.</title>
        <authorList>
            <person name="Matsutani M."/>
            <person name="Nangtapong N."/>
            <person name="Yakushi T."/>
            <person name="Matsushita K."/>
        </authorList>
    </citation>
    <scope>NUCLEOTIDE SEQUENCE [LARGE SCALE GENOMIC DNA]</scope>
    <source>
        <strain evidence="3 4">N24</strain>
    </source>
</reference>
<dbReference type="CDD" id="cd07581">
    <property type="entry name" value="nitrilase_3"/>
    <property type="match status" value="1"/>
</dbReference>
<organism evidence="3 4">
    <name type="scientific">Corynebacterium suranareeae</name>
    <dbReference type="NCBI Taxonomy" id="2506452"/>
    <lineage>
        <taxon>Bacteria</taxon>
        <taxon>Bacillati</taxon>
        <taxon>Actinomycetota</taxon>
        <taxon>Actinomycetes</taxon>
        <taxon>Mycobacteriales</taxon>
        <taxon>Corynebacteriaceae</taxon>
        <taxon>Corynebacterium</taxon>
    </lineage>
</organism>
<feature type="domain" description="CN hydrolase" evidence="2">
    <location>
        <begin position="1"/>
        <end position="253"/>
    </location>
</feature>
<gene>
    <name evidence="3" type="ORF">N24_2879</name>
</gene>
<dbReference type="GO" id="GO:0016787">
    <property type="term" value="F:hydrolase activity"/>
    <property type="evidence" value="ECO:0007669"/>
    <property type="project" value="UniProtKB-KW"/>
</dbReference>
<dbReference type="Gene3D" id="3.60.110.10">
    <property type="entry name" value="Carbon-nitrogen hydrolase"/>
    <property type="match status" value="1"/>
</dbReference>
<dbReference type="EMBL" id="AP017369">
    <property type="protein sequence ID" value="BAU97141.1"/>
    <property type="molecule type" value="Genomic_DNA"/>
</dbReference>